<feature type="domain" description="Response regulatory" evidence="8">
    <location>
        <begin position="3"/>
        <end position="116"/>
    </location>
</feature>
<dbReference type="GO" id="GO:0005829">
    <property type="term" value="C:cytosol"/>
    <property type="evidence" value="ECO:0007669"/>
    <property type="project" value="TreeGrafter"/>
</dbReference>
<dbReference type="PROSITE" id="PS51755">
    <property type="entry name" value="OMPR_PHOB"/>
    <property type="match status" value="1"/>
</dbReference>
<gene>
    <name evidence="10" type="ORF">CU669_05225</name>
</gene>
<dbReference type="GO" id="GO:0032993">
    <property type="term" value="C:protein-DNA complex"/>
    <property type="evidence" value="ECO:0007669"/>
    <property type="project" value="TreeGrafter"/>
</dbReference>
<dbReference type="SMART" id="SM00448">
    <property type="entry name" value="REC"/>
    <property type="match status" value="1"/>
</dbReference>
<evidence type="ECO:0000256" key="1">
    <source>
        <dbReference type="ARBA" id="ARBA00022553"/>
    </source>
</evidence>
<keyword evidence="5" id="KW-0804">Transcription</keyword>
<sequence>MARIAVVEDEAPLRTDLVEYLSACGHEVGGCADGKELERLLDERAVDIIILDVNLPGEGGFSIAGRLRSHSEVGIIMLTARGLNVDRVVGLEVGADVYMVKPVELRELEAQVRTLARRMRAGSALASPNSQAIDPETDSRSGGLPTGLTEWIYDQLTWTLISPDGKSIKLTGNERVFVSLLVSRPGEPVSRDEIFRGLGKRGWDPADRSVDSMVRRLRAKGGEALGQELPIESVHSVGYAFAAPVGLR</sequence>
<organism evidence="10 11">
    <name type="scientific">Paramagnetospirillum kuznetsovii</name>
    <dbReference type="NCBI Taxonomy" id="2053833"/>
    <lineage>
        <taxon>Bacteria</taxon>
        <taxon>Pseudomonadati</taxon>
        <taxon>Pseudomonadota</taxon>
        <taxon>Alphaproteobacteria</taxon>
        <taxon>Rhodospirillales</taxon>
        <taxon>Magnetospirillaceae</taxon>
        <taxon>Paramagnetospirillum</taxon>
    </lineage>
</organism>
<comment type="caution">
    <text evidence="10">The sequence shown here is derived from an EMBL/GenBank/DDBJ whole genome shotgun (WGS) entry which is preliminary data.</text>
</comment>
<dbReference type="SUPFAM" id="SSF52172">
    <property type="entry name" value="CheY-like"/>
    <property type="match status" value="1"/>
</dbReference>
<dbReference type="RefSeq" id="WP_112142777.1">
    <property type="nucleotide sequence ID" value="NZ_PGTO01000003.1"/>
</dbReference>
<dbReference type="InterPro" id="IPR016032">
    <property type="entry name" value="Sig_transdc_resp-reg_C-effctor"/>
</dbReference>
<dbReference type="InterPro" id="IPR039420">
    <property type="entry name" value="WalR-like"/>
</dbReference>
<keyword evidence="2" id="KW-0902">Two-component regulatory system</keyword>
<dbReference type="Gene3D" id="1.10.10.10">
    <property type="entry name" value="Winged helix-like DNA-binding domain superfamily/Winged helix DNA-binding domain"/>
    <property type="match status" value="1"/>
</dbReference>
<evidence type="ECO:0000313" key="10">
    <source>
        <dbReference type="EMBL" id="RAU22794.1"/>
    </source>
</evidence>
<reference evidence="10 11" key="1">
    <citation type="submission" date="2017-11" db="EMBL/GenBank/DDBJ databases">
        <title>Draft genome sequence of magnetotactic bacterium Magnetospirillum kuznetsovii LBB-42.</title>
        <authorList>
            <person name="Grouzdev D.S."/>
            <person name="Rysina M.S."/>
            <person name="Baslerov R.V."/>
            <person name="Koziaeva V."/>
        </authorList>
    </citation>
    <scope>NUCLEOTIDE SEQUENCE [LARGE SCALE GENOMIC DNA]</scope>
    <source>
        <strain evidence="10 11">LBB-42</strain>
    </source>
</reference>
<protein>
    <submittedName>
        <fullName evidence="10">DNA-binding response regulator</fullName>
    </submittedName>
</protein>
<accession>A0A364P0E8</accession>
<evidence type="ECO:0000256" key="4">
    <source>
        <dbReference type="ARBA" id="ARBA00023125"/>
    </source>
</evidence>
<evidence type="ECO:0000259" key="9">
    <source>
        <dbReference type="PROSITE" id="PS51755"/>
    </source>
</evidence>
<dbReference type="PROSITE" id="PS50110">
    <property type="entry name" value="RESPONSE_REGULATORY"/>
    <property type="match status" value="1"/>
</dbReference>
<name>A0A364P0E8_9PROT</name>
<evidence type="ECO:0000256" key="7">
    <source>
        <dbReference type="PROSITE-ProRule" id="PRU01091"/>
    </source>
</evidence>
<keyword evidence="11" id="KW-1185">Reference proteome</keyword>
<keyword evidence="1 6" id="KW-0597">Phosphoprotein</keyword>
<dbReference type="AlphaFoldDB" id="A0A364P0E8"/>
<dbReference type="CDD" id="cd00383">
    <property type="entry name" value="trans_reg_C"/>
    <property type="match status" value="1"/>
</dbReference>
<dbReference type="InterPro" id="IPR011006">
    <property type="entry name" value="CheY-like_superfamily"/>
</dbReference>
<dbReference type="Proteomes" id="UP000251075">
    <property type="component" value="Unassembled WGS sequence"/>
</dbReference>
<dbReference type="Gene3D" id="3.40.50.2300">
    <property type="match status" value="1"/>
</dbReference>
<dbReference type="InterPro" id="IPR001789">
    <property type="entry name" value="Sig_transdc_resp-reg_receiver"/>
</dbReference>
<evidence type="ECO:0000256" key="3">
    <source>
        <dbReference type="ARBA" id="ARBA00023015"/>
    </source>
</evidence>
<dbReference type="GO" id="GO:0000976">
    <property type="term" value="F:transcription cis-regulatory region binding"/>
    <property type="evidence" value="ECO:0007669"/>
    <property type="project" value="TreeGrafter"/>
</dbReference>
<evidence type="ECO:0000313" key="11">
    <source>
        <dbReference type="Proteomes" id="UP000251075"/>
    </source>
</evidence>
<dbReference type="Pfam" id="PF00072">
    <property type="entry name" value="Response_reg"/>
    <property type="match status" value="1"/>
</dbReference>
<proteinExistence type="predicted"/>
<keyword evidence="4 7" id="KW-0238">DNA-binding</keyword>
<dbReference type="SMART" id="SM00862">
    <property type="entry name" value="Trans_reg_C"/>
    <property type="match status" value="1"/>
</dbReference>
<evidence type="ECO:0000256" key="2">
    <source>
        <dbReference type="ARBA" id="ARBA00023012"/>
    </source>
</evidence>
<evidence type="ECO:0000259" key="8">
    <source>
        <dbReference type="PROSITE" id="PS50110"/>
    </source>
</evidence>
<keyword evidence="3" id="KW-0805">Transcription regulation</keyword>
<evidence type="ECO:0000256" key="5">
    <source>
        <dbReference type="ARBA" id="ARBA00023163"/>
    </source>
</evidence>
<feature type="modified residue" description="4-aspartylphosphate" evidence="6">
    <location>
        <position position="52"/>
    </location>
</feature>
<dbReference type="GO" id="GO:0006355">
    <property type="term" value="P:regulation of DNA-templated transcription"/>
    <property type="evidence" value="ECO:0007669"/>
    <property type="project" value="InterPro"/>
</dbReference>
<dbReference type="PANTHER" id="PTHR48111">
    <property type="entry name" value="REGULATOR OF RPOS"/>
    <property type="match status" value="1"/>
</dbReference>
<dbReference type="SUPFAM" id="SSF46894">
    <property type="entry name" value="C-terminal effector domain of the bipartite response regulators"/>
    <property type="match status" value="1"/>
</dbReference>
<dbReference type="OrthoDB" id="9784252at2"/>
<dbReference type="EMBL" id="PGTO01000003">
    <property type="protein sequence ID" value="RAU22794.1"/>
    <property type="molecule type" value="Genomic_DNA"/>
</dbReference>
<dbReference type="InterPro" id="IPR001867">
    <property type="entry name" value="OmpR/PhoB-type_DNA-bd"/>
</dbReference>
<evidence type="ECO:0000256" key="6">
    <source>
        <dbReference type="PROSITE-ProRule" id="PRU00169"/>
    </source>
</evidence>
<dbReference type="InterPro" id="IPR036388">
    <property type="entry name" value="WH-like_DNA-bd_sf"/>
</dbReference>
<dbReference type="Pfam" id="PF00486">
    <property type="entry name" value="Trans_reg_C"/>
    <property type="match status" value="1"/>
</dbReference>
<feature type="DNA-binding region" description="OmpR/PhoB-type" evidence="7">
    <location>
        <begin position="141"/>
        <end position="243"/>
    </location>
</feature>
<feature type="domain" description="OmpR/PhoB-type" evidence="9">
    <location>
        <begin position="141"/>
        <end position="243"/>
    </location>
</feature>
<dbReference type="GO" id="GO:0000156">
    <property type="term" value="F:phosphorelay response regulator activity"/>
    <property type="evidence" value="ECO:0007669"/>
    <property type="project" value="TreeGrafter"/>
</dbReference>
<dbReference type="PANTHER" id="PTHR48111:SF4">
    <property type="entry name" value="DNA-BINDING DUAL TRANSCRIPTIONAL REGULATOR OMPR"/>
    <property type="match status" value="1"/>
</dbReference>